<feature type="transmembrane region" description="Helical" evidence="5">
    <location>
        <begin position="274"/>
        <end position="293"/>
    </location>
</feature>
<gene>
    <name evidence="7" type="ORF">GCM10009838_79380</name>
</gene>
<evidence type="ECO:0000256" key="1">
    <source>
        <dbReference type="ARBA" id="ARBA00004651"/>
    </source>
</evidence>
<evidence type="ECO:0000313" key="8">
    <source>
        <dbReference type="Proteomes" id="UP001499854"/>
    </source>
</evidence>
<feature type="transmembrane region" description="Helical" evidence="5">
    <location>
        <begin position="75"/>
        <end position="92"/>
    </location>
</feature>
<sequence>MSESRSRWSAVIAYALLGAATQILWLNYSGVTTVAAEHYGVSENAIGWLAQVFPLMYIVLAIPAGLVLDRWFRGGLSAGAVLTTVGALLRLGGPTYGWLLGGQVVVAVAQPLVLNAVTGITGRYLAPENRPKGIALGTASTFAGMVVAFVLGAVFPGADQLGALTAVSAAFTVVAAVAMLVTVRRPGEHHHATERPGLATLRLAWSDPFVRRLCLFAFAPSGAFIALTTYAQALLTPAGVSSSTASLLLMGNVAAGVVGCAIVPVLAARRGTEVRVLSGGLLITATAAVAMAISPGTAVGAVCLTAIGFALLPALPIAFELAERHASQAEGTATGLIWMAGNLGGLAVAGATGMLVGDPTTAFLLLGAVALLGLPTAARLRRVSVAAA</sequence>
<feature type="transmembrane region" description="Helical" evidence="5">
    <location>
        <begin position="45"/>
        <end position="68"/>
    </location>
</feature>
<dbReference type="PANTHER" id="PTHR10924">
    <property type="entry name" value="MAJOR FACILITATOR SUPERFAMILY PROTEIN-RELATED"/>
    <property type="match status" value="1"/>
</dbReference>
<feature type="transmembrane region" description="Helical" evidence="5">
    <location>
        <begin position="213"/>
        <end position="235"/>
    </location>
</feature>
<dbReference type="EMBL" id="BAAAQM010000072">
    <property type="protein sequence ID" value="GAA2001675.1"/>
    <property type="molecule type" value="Genomic_DNA"/>
</dbReference>
<feature type="transmembrane region" description="Helical" evidence="5">
    <location>
        <begin position="161"/>
        <end position="181"/>
    </location>
</feature>
<keyword evidence="4 5" id="KW-0472">Membrane</keyword>
<evidence type="ECO:0000256" key="3">
    <source>
        <dbReference type="ARBA" id="ARBA00022989"/>
    </source>
</evidence>
<protein>
    <recommendedName>
        <fullName evidence="6">Major facilitator superfamily (MFS) profile domain-containing protein</fullName>
    </recommendedName>
</protein>
<dbReference type="InterPro" id="IPR036259">
    <property type="entry name" value="MFS_trans_sf"/>
</dbReference>
<dbReference type="RefSeq" id="WP_344662371.1">
    <property type="nucleotide sequence ID" value="NZ_BAAAQM010000072.1"/>
</dbReference>
<dbReference type="PANTHER" id="PTHR10924:SF6">
    <property type="entry name" value="SOLUTE CARRIER FAMILY 49 MEMBER A3"/>
    <property type="match status" value="1"/>
</dbReference>
<feature type="domain" description="Major facilitator superfamily (MFS) profile" evidence="6">
    <location>
        <begin position="6"/>
        <end position="385"/>
    </location>
</feature>
<feature type="transmembrane region" description="Helical" evidence="5">
    <location>
        <begin position="362"/>
        <end position="380"/>
    </location>
</feature>
<comment type="subcellular location">
    <subcellularLocation>
        <location evidence="1">Cell membrane</location>
        <topology evidence="1">Multi-pass membrane protein</topology>
    </subcellularLocation>
</comment>
<dbReference type="Gene3D" id="1.20.1250.20">
    <property type="entry name" value="MFS general substrate transporter like domains"/>
    <property type="match status" value="2"/>
</dbReference>
<organism evidence="7 8">
    <name type="scientific">Catenulispora subtropica</name>
    <dbReference type="NCBI Taxonomy" id="450798"/>
    <lineage>
        <taxon>Bacteria</taxon>
        <taxon>Bacillati</taxon>
        <taxon>Actinomycetota</taxon>
        <taxon>Actinomycetes</taxon>
        <taxon>Catenulisporales</taxon>
        <taxon>Catenulisporaceae</taxon>
        <taxon>Catenulispora</taxon>
    </lineage>
</organism>
<feature type="transmembrane region" description="Helical" evidence="5">
    <location>
        <begin position="333"/>
        <end position="356"/>
    </location>
</feature>
<comment type="caution">
    <text evidence="7">The sequence shown here is derived from an EMBL/GenBank/DDBJ whole genome shotgun (WGS) entry which is preliminary data.</text>
</comment>
<feature type="transmembrane region" description="Helical" evidence="5">
    <location>
        <begin position="133"/>
        <end position="155"/>
    </location>
</feature>
<evidence type="ECO:0000256" key="4">
    <source>
        <dbReference type="ARBA" id="ARBA00023136"/>
    </source>
</evidence>
<keyword evidence="8" id="KW-1185">Reference proteome</keyword>
<evidence type="ECO:0000256" key="2">
    <source>
        <dbReference type="ARBA" id="ARBA00022692"/>
    </source>
</evidence>
<feature type="transmembrane region" description="Helical" evidence="5">
    <location>
        <begin position="247"/>
        <end position="267"/>
    </location>
</feature>
<feature type="transmembrane region" description="Helical" evidence="5">
    <location>
        <begin position="98"/>
        <end position="121"/>
    </location>
</feature>
<dbReference type="InterPro" id="IPR011701">
    <property type="entry name" value="MFS"/>
</dbReference>
<dbReference type="InterPro" id="IPR049680">
    <property type="entry name" value="FLVCR1-2_SLC49-like"/>
</dbReference>
<dbReference type="InterPro" id="IPR020846">
    <property type="entry name" value="MFS_dom"/>
</dbReference>
<accession>A0ABN2T8J6</accession>
<evidence type="ECO:0000256" key="5">
    <source>
        <dbReference type="SAM" id="Phobius"/>
    </source>
</evidence>
<dbReference type="SUPFAM" id="SSF103473">
    <property type="entry name" value="MFS general substrate transporter"/>
    <property type="match status" value="1"/>
</dbReference>
<feature type="transmembrane region" description="Helical" evidence="5">
    <location>
        <begin position="7"/>
        <end position="25"/>
    </location>
</feature>
<reference evidence="7 8" key="1">
    <citation type="journal article" date="2019" name="Int. J. Syst. Evol. Microbiol.">
        <title>The Global Catalogue of Microorganisms (GCM) 10K type strain sequencing project: providing services to taxonomists for standard genome sequencing and annotation.</title>
        <authorList>
            <consortium name="The Broad Institute Genomics Platform"/>
            <consortium name="The Broad Institute Genome Sequencing Center for Infectious Disease"/>
            <person name="Wu L."/>
            <person name="Ma J."/>
        </authorList>
    </citation>
    <scope>NUCLEOTIDE SEQUENCE [LARGE SCALE GENOMIC DNA]</scope>
    <source>
        <strain evidence="7 8">JCM 16013</strain>
    </source>
</reference>
<feature type="transmembrane region" description="Helical" evidence="5">
    <location>
        <begin position="299"/>
        <end position="321"/>
    </location>
</feature>
<dbReference type="Proteomes" id="UP001499854">
    <property type="component" value="Unassembled WGS sequence"/>
</dbReference>
<evidence type="ECO:0000259" key="6">
    <source>
        <dbReference type="PROSITE" id="PS50850"/>
    </source>
</evidence>
<name>A0ABN2T8J6_9ACTN</name>
<dbReference type="PROSITE" id="PS50850">
    <property type="entry name" value="MFS"/>
    <property type="match status" value="1"/>
</dbReference>
<proteinExistence type="predicted"/>
<dbReference type="Pfam" id="PF07690">
    <property type="entry name" value="MFS_1"/>
    <property type="match status" value="1"/>
</dbReference>
<keyword evidence="3 5" id="KW-1133">Transmembrane helix</keyword>
<keyword evidence="2 5" id="KW-0812">Transmembrane</keyword>
<evidence type="ECO:0000313" key="7">
    <source>
        <dbReference type="EMBL" id="GAA2001675.1"/>
    </source>
</evidence>